<comment type="caution">
    <text evidence="3">The sequence shown here is derived from an EMBL/GenBank/DDBJ whole genome shotgun (WGS) entry which is preliminary data.</text>
</comment>
<evidence type="ECO:0000313" key="4">
    <source>
        <dbReference type="Proteomes" id="UP000693738"/>
    </source>
</evidence>
<dbReference type="InterPro" id="IPR001810">
    <property type="entry name" value="F-box_dom"/>
</dbReference>
<dbReference type="EMBL" id="CAJSTJ010000066">
    <property type="protein sequence ID" value="CAG7555618.1"/>
    <property type="molecule type" value="Genomic_DNA"/>
</dbReference>
<evidence type="ECO:0000259" key="2">
    <source>
        <dbReference type="PROSITE" id="PS50181"/>
    </source>
</evidence>
<accession>A0A8J2IF48</accession>
<dbReference type="CDD" id="cd09917">
    <property type="entry name" value="F-box_SF"/>
    <property type="match status" value="1"/>
</dbReference>
<evidence type="ECO:0000256" key="1">
    <source>
        <dbReference type="SAM" id="MobiDB-lite"/>
    </source>
</evidence>
<gene>
    <name evidence="3" type="ORF">FEQUK3_LOCUS1422</name>
</gene>
<reference evidence="3" key="1">
    <citation type="submission" date="2021-05" db="EMBL/GenBank/DDBJ databases">
        <authorList>
            <person name="Khan N."/>
        </authorList>
    </citation>
    <scope>NUCLEOTIDE SEQUENCE</scope>
</reference>
<evidence type="ECO:0000313" key="3">
    <source>
        <dbReference type="EMBL" id="CAG7555618.1"/>
    </source>
</evidence>
<organism evidence="3 4">
    <name type="scientific">Fusarium equiseti</name>
    <name type="common">Fusarium scirpi</name>
    <dbReference type="NCBI Taxonomy" id="61235"/>
    <lineage>
        <taxon>Eukaryota</taxon>
        <taxon>Fungi</taxon>
        <taxon>Dikarya</taxon>
        <taxon>Ascomycota</taxon>
        <taxon>Pezizomycotina</taxon>
        <taxon>Sordariomycetes</taxon>
        <taxon>Hypocreomycetidae</taxon>
        <taxon>Hypocreales</taxon>
        <taxon>Nectriaceae</taxon>
        <taxon>Fusarium</taxon>
        <taxon>Fusarium incarnatum-equiseti species complex</taxon>
    </lineage>
</organism>
<dbReference type="PROSITE" id="PS50181">
    <property type="entry name" value="FBOX"/>
    <property type="match status" value="1"/>
</dbReference>
<feature type="domain" description="F-box" evidence="2">
    <location>
        <begin position="37"/>
        <end position="83"/>
    </location>
</feature>
<dbReference type="AlphaFoldDB" id="A0A8J2IF48"/>
<name>A0A8J2IF48_FUSEQ</name>
<dbReference type="Pfam" id="PF00646">
    <property type="entry name" value="F-box"/>
    <property type="match status" value="1"/>
</dbReference>
<feature type="compositionally biased region" description="Acidic residues" evidence="1">
    <location>
        <begin position="611"/>
        <end position="625"/>
    </location>
</feature>
<feature type="region of interest" description="Disordered" evidence="1">
    <location>
        <begin position="585"/>
        <end position="625"/>
    </location>
</feature>
<sequence length="625" mass="71748">MRALNSRQEELDTFFAELTPWDILFLRKKIEATNIELSGLHDLPQELVCEVLVYLDFDDYRCCTRVCRKWKETWRQESVLTKALNQFSPGLQATCPEISTQDLYLREIQRHLKWRQPYNKHSWIPWDIGASSFFTDLPEFHHRGTKYVEGGWRFHYNKKKLAWQSSERSFVIDDLHTRQRLRFIPPGSVMSGAVYQAIAVSDQLLVLVEVDSIWRAVHIAHLETREWKRLSLPAALKTAYVDAKVVYFVTQTKRVLYFTWGGKLKELNQTKLECPIGAEPMLGGEPKVLIHPTKENVVFVVKAFSHGFTGKILEATPMTRGLTVTDGRTCSFLVAKFEDGKAIWRKTTSISNPLKNPQPDCHDYTWVVVSLTCRKSDNHGTFCLGVYRVQAAETSKLELCPCCEPRTRRGDWGAITFNVLTETFGHHEYLSTRRDVLWDGELYSPLVDLPSLKLQNVHLWNDDLLLTATTTSANHRSEIYLQTLHPLGNHPAPSPRWTPTRISFSLQINTTQVFQDDEFVILPTLGGLVLYEPSAKPSYNNTSDGIIIDDAWPINTTAYGSFYYLVDMTQRLELKHTEVGCGLMTRNERSSGQPASPPINTNTDQWSPDSTDSEDFEEDFEDHYE</sequence>
<feature type="compositionally biased region" description="Polar residues" evidence="1">
    <location>
        <begin position="590"/>
        <end position="608"/>
    </location>
</feature>
<proteinExistence type="predicted"/>
<dbReference type="SMART" id="SM00256">
    <property type="entry name" value="FBOX"/>
    <property type="match status" value="1"/>
</dbReference>
<protein>
    <recommendedName>
        <fullName evidence="2">F-box domain-containing protein</fullName>
    </recommendedName>
</protein>
<dbReference type="Proteomes" id="UP000693738">
    <property type="component" value="Unassembled WGS sequence"/>
</dbReference>